<dbReference type="EnsemblMetazoa" id="XM_028662328.1">
    <property type="protein sequence ID" value="XP_028518129.1"/>
    <property type="gene ID" value="LOC114576163"/>
</dbReference>
<accession>A0A913YSG1</accession>
<dbReference type="Proteomes" id="UP000887567">
    <property type="component" value="Unplaced"/>
</dbReference>
<proteinExistence type="predicted"/>
<dbReference type="PROSITE" id="PS50013">
    <property type="entry name" value="CHROMO_2"/>
    <property type="match status" value="1"/>
</dbReference>
<dbReference type="RefSeq" id="XP_028518129.1">
    <property type="nucleotide sequence ID" value="XM_028662328.1"/>
</dbReference>
<keyword evidence="4" id="KW-1185">Reference proteome</keyword>
<dbReference type="Gene3D" id="3.30.420.10">
    <property type="entry name" value="Ribonuclease H-like superfamily/Ribonuclease H"/>
    <property type="match status" value="1"/>
</dbReference>
<name>A0A913YSG1_EXADI</name>
<dbReference type="InterPro" id="IPR023780">
    <property type="entry name" value="Chromo_domain"/>
</dbReference>
<feature type="compositionally biased region" description="Basic and acidic residues" evidence="1">
    <location>
        <begin position="193"/>
        <end position="219"/>
    </location>
</feature>
<dbReference type="Pfam" id="PF22938">
    <property type="entry name" value="Integrase_p58_C"/>
    <property type="match status" value="1"/>
</dbReference>
<dbReference type="SMART" id="SM00298">
    <property type="entry name" value="CHROMO"/>
    <property type="match status" value="1"/>
</dbReference>
<evidence type="ECO:0000313" key="3">
    <source>
        <dbReference type="EnsemblMetazoa" id="XP_028518129.1"/>
    </source>
</evidence>
<dbReference type="KEGG" id="epa:114576163"/>
<sequence>MYVNDQQSDWDLHLQTVLFAYRVSPSEVTGESPFYLLYGREPRLPMDVSLLPPTNISASVAEHRERIVKSIERVHEIARENIQRAQQKMKTYYDGHTGNPQFRVGDKVWVYTPHVKKGLTKKLAHNWHGPYRLVKQLSPVHFVLRTPDNSRMSTSVHVNRMKRYVDPEARPIGIPPLDVLHEPYLKEHEMPDDSFEHVQDQDQEKETPESSDNAPHEKDEEAEDTDEDKIVDNETIFRAEKIVDKRKRKGVTQYLIKWKDCPASENTWEPEENIFDYSLIAEYEERKKDEQGNDTAVAVICCFAEMYFHSIVSKGAPRLRNIMATMI</sequence>
<dbReference type="OrthoDB" id="5974174at2759"/>
<protein>
    <recommendedName>
        <fullName evidence="2">Chromo domain-containing protein</fullName>
    </recommendedName>
</protein>
<organism evidence="3 4">
    <name type="scientific">Exaiptasia diaphana</name>
    <name type="common">Tropical sea anemone</name>
    <name type="synonym">Aiptasia pulchella</name>
    <dbReference type="NCBI Taxonomy" id="2652724"/>
    <lineage>
        <taxon>Eukaryota</taxon>
        <taxon>Metazoa</taxon>
        <taxon>Cnidaria</taxon>
        <taxon>Anthozoa</taxon>
        <taxon>Hexacorallia</taxon>
        <taxon>Actiniaria</taxon>
        <taxon>Aiptasiidae</taxon>
        <taxon>Exaiptasia</taxon>
    </lineage>
</organism>
<evidence type="ECO:0000256" key="1">
    <source>
        <dbReference type="SAM" id="MobiDB-lite"/>
    </source>
</evidence>
<dbReference type="InterPro" id="IPR000953">
    <property type="entry name" value="Chromo/chromo_shadow_dom"/>
</dbReference>
<dbReference type="Pfam" id="PF00385">
    <property type="entry name" value="Chromo"/>
    <property type="match status" value="1"/>
</dbReference>
<dbReference type="InterPro" id="IPR016197">
    <property type="entry name" value="Chromo-like_dom_sf"/>
</dbReference>
<evidence type="ECO:0000313" key="4">
    <source>
        <dbReference type="Proteomes" id="UP000887567"/>
    </source>
</evidence>
<dbReference type="AlphaFoldDB" id="A0A913YSG1"/>
<dbReference type="PANTHER" id="PTHR37984:SF5">
    <property type="entry name" value="PROTEIN NYNRIN-LIKE"/>
    <property type="match status" value="1"/>
</dbReference>
<reference evidence="3" key="1">
    <citation type="submission" date="2022-11" db="UniProtKB">
        <authorList>
            <consortium name="EnsemblMetazoa"/>
        </authorList>
    </citation>
    <scope>IDENTIFICATION</scope>
</reference>
<dbReference type="PANTHER" id="PTHR37984">
    <property type="entry name" value="PROTEIN CBG26694"/>
    <property type="match status" value="1"/>
</dbReference>
<dbReference type="InterPro" id="IPR054465">
    <property type="entry name" value="Integrase_p58-like_C"/>
</dbReference>
<feature type="domain" description="Chromo" evidence="2">
    <location>
        <begin position="237"/>
        <end position="295"/>
    </location>
</feature>
<dbReference type="InterPro" id="IPR050951">
    <property type="entry name" value="Retrovirus_Pol_polyprotein"/>
</dbReference>
<feature type="region of interest" description="Disordered" evidence="1">
    <location>
        <begin position="193"/>
        <end position="231"/>
    </location>
</feature>
<dbReference type="SUPFAM" id="SSF54160">
    <property type="entry name" value="Chromo domain-like"/>
    <property type="match status" value="1"/>
</dbReference>
<dbReference type="InterPro" id="IPR036397">
    <property type="entry name" value="RNaseH_sf"/>
</dbReference>
<dbReference type="OMA" id="WCENNTE"/>
<evidence type="ECO:0000259" key="2">
    <source>
        <dbReference type="PROSITE" id="PS50013"/>
    </source>
</evidence>
<dbReference type="GO" id="GO:0003676">
    <property type="term" value="F:nucleic acid binding"/>
    <property type="evidence" value="ECO:0007669"/>
    <property type="project" value="InterPro"/>
</dbReference>
<dbReference type="Gene3D" id="2.40.50.40">
    <property type="match status" value="1"/>
</dbReference>
<dbReference type="GeneID" id="114576163"/>